<keyword evidence="4" id="KW-0564">Palmitate</keyword>
<keyword evidence="1" id="KW-1003">Cell membrane</keyword>
<evidence type="ECO:0000256" key="5">
    <source>
        <dbReference type="ARBA" id="ARBA00023288"/>
    </source>
</evidence>
<evidence type="ECO:0000313" key="8">
    <source>
        <dbReference type="EMBL" id="ESL02281.1"/>
    </source>
</evidence>
<protein>
    <submittedName>
        <fullName evidence="8">ABC transporter, solute-binding protein</fullName>
    </submittedName>
</protein>
<dbReference type="Pfam" id="PF01547">
    <property type="entry name" value="SBP_bac_1"/>
    <property type="match status" value="1"/>
</dbReference>
<feature type="chain" id="PRO_5039096529" evidence="7">
    <location>
        <begin position="21"/>
        <end position="445"/>
    </location>
</feature>
<evidence type="ECO:0000256" key="4">
    <source>
        <dbReference type="ARBA" id="ARBA00023139"/>
    </source>
</evidence>
<dbReference type="eggNOG" id="COG1653">
    <property type="taxonomic scope" value="Bacteria"/>
</dbReference>
<dbReference type="PANTHER" id="PTHR43649">
    <property type="entry name" value="ARABINOSE-BINDING PROTEIN-RELATED"/>
    <property type="match status" value="1"/>
</dbReference>
<dbReference type="InterPro" id="IPR006059">
    <property type="entry name" value="SBP"/>
</dbReference>
<keyword evidence="5" id="KW-0449">Lipoprotein</keyword>
<dbReference type="EMBL" id="ACIL03000016">
    <property type="protein sequence ID" value="ESL02281.1"/>
    <property type="molecule type" value="Genomic_DNA"/>
</dbReference>
<keyword evidence="9" id="KW-1185">Reference proteome</keyword>
<evidence type="ECO:0000256" key="2">
    <source>
        <dbReference type="ARBA" id="ARBA00022729"/>
    </source>
</evidence>
<dbReference type="InterPro" id="IPR050490">
    <property type="entry name" value="Bact_solute-bd_prot1"/>
</dbReference>
<gene>
    <name evidence="8" type="ORF">GCWU0000282_002415</name>
</gene>
<feature type="signal peptide" evidence="7">
    <location>
        <begin position="1"/>
        <end position="20"/>
    </location>
</feature>
<feature type="region of interest" description="Disordered" evidence="6">
    <location>
        <begin position="28"/>
        <end position="60"/>
    </location>
</feature>
<evidence type="ECO:0000313" key="9">
    <source>
        <dbReference type="Proteomes" id="UP000018227"/>
    </source>
</evidence>
<dbReference type="OrthoDB" id="2060074at2"/>
<dbReference type="HOGENOM" id="CLU_031285_12_2_9"/>
<comment type="caution">
    <text evidence="8">The sequence shown here is derived from an EMBL/GenBank/DDBJ whole genome shotgun (WGS) entry which is preliminary data.</text>
</comment>
<dbReference type="PANTHER" id="PTHR43649:SF33">
    <property type="entry name" value="POLYGALACTURONAN_RHAMNOGALACTURONAN-BINDING PROTEIN YTCQ"/>
    <property type="match status" value="1"/>
</dbReference>
<dbReference type="SUPFAM" id="SSF53850">
    <property type="entry name" value="Periplasmic binding protein-like II"/>
    <property type="match status" value="1"/>
</dbReference>
<reference evidence="8 9" key="1">
    <citation type="submission" date="2013-06" db="EMBL/GenBank/DDBJ databases">
        <authorList>
            <person name="Weinstock G."/>
            <person name="Sodergren E."/>
            <person name="Clifton S."/>
            <person name="Fulton L."/>
            <person name="Fulton B."/>
            <person name="Courtney L."/>
            <person name="Fronick C."/>
            <person name="Harrison M."/>
            <person name="Strong C."/>
            <person name="Farmer C."/>
            <person name="Delahaunty K."/>
            <person name="Markovic C."/>
            <person name="Hall O."/>
            <person name="Minx P."/>
            <person name="Tomlinson C."/>
            <person name="Mitreva M."/>
            <person name="Nelson J."/>
            <person name="Hou S."/>
            <person name="Wollam A."/>
            <person name="Pepin K.H."/>
            <person name="Johnson M."/>
            <person name="Bhonagiri V."/>
            <person name="Nash W.E."/>
            <person name="Warren W."/>
            <person name="Chinwalla A."/>
            <person name="Mardis E.R."/>
            <person name="Wilson R.K."/>
        </authorList>
    </citation>
    <scope>NUCLEOTIDE SEQUENCE [LARGE SCALE GENOMIC DNA]</scope>
    <source>
        <strain evidence="8 9">ATCC 51271</strain>
    </source>
</reference>
<keyword evidence="3" id="KW-0472">Membrane</keyword>
<dbReference type="STRING" id="592026.GCWU0000282_002415"/>
<evidence type="ECO:0000256" key="1">
    <source>
        <dbReference type="ARBA" id="ARBA00022475"/>
    </source>
</evidence>
<keyword evidence="2 7" id="KW-0732">Signal</keyword>
<sequence length="445" mass="48107">MKKSLAILLTFGLIATSLSGCGNGTNTNTGSKSASTAGSAAKTNSASKTSGSTTASSGNTDGEQVVLKVFDAHAYGLDEYAEMVKAFEESHPGVKIDVQHSSNDYKATLQSRINSGDAPDVFDAQAGTDAKSYYDYAYDWTNDTEVTSKFRKEALALGTVDGKVMSLPWTYENMGLLYNVDVFEKAGIKTLPTTMDELEAVCEKLKAAGVTPIALAAKETWVLGQTATHFMMDKSLDAAGTVEAVESGKLKFADMPHWKNLFRFLDLAKKYGTEKPLEVDWETSENLLANGKAGIIHMGDWCQSTLDSFNKDARIAFLPFPVGSGEKDATLLSACNWTYIVNKDSKHLDLAKEYLEYILTSDKGQYWMCDGIGAVPGVKTDREIKGELANDAAKYIAAGKTNGWIHTIAPANYSDSVGPVLQSYMLGETTAEAATETIQEFWTAN</sequence>
<dbReference type="AlphaFoldDB" id="V2Y3J7"/>
<dbReference type="PROSITE" id="PS51257">
    <property type="entry name" value="PROKAR_LIPOPROTEIN"/>
    <property type="match status" value="1"/>
</dbReference>
<accession>V2Y3J7</accession>
<evidence type="ECO:0000256" key="7">
    <source>
        <dbReference type="SAM" id="SignalP"/>
    </source>
</evidence>
<organism evidence="8 9">
    <name type="scientific">Catonella morbi ATCC 51271</name>
    <dbReference type="NCBI Taxonomy" id="592026"/>
    <lineage>
        <taxon>Bacteria</taxon>
        <taxon>Bacillati</taxon>
        <taxon>Bacillota</taxon>
        <taxon>Clostridia</taxon>
        <taxon>Lachnospirales</taxon>
        <taxon>Lachnospiraceae</taxon>
        <taxon>Catonella</taxon>
    </lineage>
</organism>
<evidence type="ECO:0000256" key="6">
    <source>
        <dbReference type="SAM" id="MobiDB-lite"/>
    </source>
</evidence>
<name>V2Y3J7_9FIRM</name>
<dbReference type="Proteomes" id="UP000018227">
    <property type="component" value="Unassembled WGS sequence"/>
</dbReference>
<evidence type="ECO:0000256" key="3">
    <source>
        <dbReference type="ARBA" id="ARBA00023136"/>
    </source>
</evidence>
<dbReference type="RefSeq" id="WP_023355275.1">
    <property type="nucleotide sequence ID" value="NZ_KI535369.1"/>
</dbReference>
<dbReference type="Gene3D" id="3.40.190.10">
    <property type="entry name" value="Periplasmic binding protein-like II"/>
    <property type="match status" value="2"/>
</dbReference>
<proteinExistence type="predicted"/>